<proteinExistence type="predicted"/>
<keyword evidence="3" id="KW-1185">Reference proteome</keyword>
<dbReference type="AlphaFoldDB" id="A0A937F5Q7"/>
<dbReference type="EMBL" id="JAESIY010000001">
    <property type="protein sequence ID" value="MBL3654598.1"/>
    <property type="molecule type" value="Genomic_DNA"/>
</dbReference>
<organism evidence="2 3">
    <name type="scientific">Fulvivirga sediminis</name>
    <dbReference type="NCBI Taxonomy" id="2803949"/>
    <lineage>
        <taxon>Bacteria</taxon>
        <taxon>Pseudomonadati</taxon>
        <taxon>Bacteroidota</taxon>
        <taxon>Cytophagia</taxon>
        <taxon>Cytophagales</taxon>
        <taxon>Fulvivirgaceae</taxon>
        <taxon>Fulvivirga</taxon>
    </lineage>
</organism>
<dbReference type="RefSeq" id="WP_202241531.1">
    <property type="nucleotide sequence ID" value="NZ_JAESIY010000001.1"/>
</dbReference>
<gene>
    <name evidence="2" type="ORF">JL102_00530</name>
</gene>
<evidence type="ECO:0000313" key="3">
    <source>
        <dbReference type="Proteomes" id="UP000659388"/>
    </source>
</evidence>
<sequence length="179" mass="19978">MKKVLRSTILIALVFFGFNLKTNAQGFEPGQGFRQVNFGLGFSDWGVPVYAGMDFGVSDKVTIGPRVSYRRRGEDFWVGGRRYDYHYNIFNIGFRGDYHYGGHISGLPQELDLYGGLTLGATIWGDNYDGPGNDLEDSGALVKVQAGGRWYFSKQWAANAELYSGNRFSGLDFGLSYSF</sequence>
<feature type="signal peptide" evidence="1">
    <location>
        <begin position="1"/>
        <end position="24"/>
    </location>
</feature>
<evidence type="ECO:0000313" key="2">
    <source>
        <dbReference type="EMBL" id="MBL3654598.1"/>
    </source>
</evidence>
<reference evidence="2" key="1">
    <citation type="submission" date="2021-01" db="EMBL/GenBank/DDBJ databases">
        <title>Fulvivirga kasyanovii gen. nov., sp nov., a novel member of the phylum Bacteroidetes isolated from seawater in a mussel farm.</title>
        <authorList>
            <person name="Zhao L.-H."/>
            <person name="Wang Z.-J."/>
        </authorList>
    </citation>
    <scope>NUCLEOTIDE SEQUENCE</scope>
    <source>
        <strain evidence="2">2943</strain>
    </source>
</reference>
<feature type="chain" id="PRO_5036745235" description="Outer membrane protein beta-barrel domain-containing protein" evidence="1">
    <location>
        <begin position="25"/>
        <end position="179"/>
    </location>
</feature>
<comment type="caution">
    <text evidence="2">The sequence shown here is derived from an EMBL/GenBank/DDBJ whole genome shotgun (WGS) entry which is preliminary data.</text>
</comment>
<protein>
    <recommendedName>
        <fullName evidence="4">Outer membrane protein beta-barrel domain-containing protein</fullName>
    </recommendedName>
</protein>
<dbReference type="Proteomes" id="UP000659388">
    <property type="component" value="Unassembled WGS sequence"/>
</dbReference>
<accession>A0A937F5Q7</accession>
<evidence type="ECO:0000256" key="1">
    <source>
        <dbReference type="SAM" id="SignalP"/>
    </source>
</evidence>
<keyword evidence="1" id="KW-0732">Signal</keyword>
<evidence type="ECO:0008006" key="4">
    <source>
        <dbReference type="Google" id="ProtNLM"/>
    </source>
</evidence>
<name>A0A937F5Q7_9BACT</name>